<reference evidence="2 3" key="2">
    <citation type="submission" date="2016-11" db="EMBL/GenBank/DDBJ databases">
        <authorList>
            <person name="Varghese N."/>
            <person name="Submissions S."/>
        </authorList>
    </citation>
    <scope>NUCLEOTIDE SEQUENCE [LARGE SCALE GENOMIC DNA]</scope>
    <source>
        <strain evidence="2 3">DSM 6368</strain>
    </source>
</reference>
<dbReference type="Proteomes" id="UP000198431">
    <property type="component" value="Unassembled WGS sequence"/>
</dbReference>
<gene>
    <name evidence="1" type="ORF">B0A72_14510</name>
    <name evidence="2" type="ORF">SAMN05444387_1133</name>
</gene>
<name>A0AB36NYS3_9FLAO</name>
<dbReference type="EMBL" id="FRBX01000001">
    <property type="protein sequence ID" value="SHL64307.1"/>
    <property type="molecule type" value="Genomic_DNA"/>
</dbReference>
<evidence type="ECO:0000313" key="3">
    <source>
        <dbReference type="Proteomes" id="UP000184216"/>
    </source>
</evidence>
<evidence type="ECO:0000313" key="1">
    <source>
        <dbReference type="EMBL" id="OXB03714.1"/>
    </source>
</evidence>
<proteinExistence type="predicted"/>
<dbReference type="EMBL" id="MUHB01000012">
    <property type="protein sequence ID" value="OXB03714.1"/>
    <property type="molecule type" value="Genomic_DNA"/>
</dbReference>
<reference evidence="1 4" key="1">
    <citation type="submission" date="2016-11" db="EMBL/GenBank/DDBJ databases">
        <title>Whole genomes of Flavobacteriaceae.</title>
        <authorList>
            <person name="Stine C."/>
            <person name="Li C."/>
            <person name="Tadesse D."/>
        </authorList>
    </citation>
    <scope>NUCLEOTIDE SEQUENCE [LARGE SCALE GENOMIC DNA]</scope>
    <source>
        <strain evidence="1 4">ATCC 19366</strain>
    </source>
</reference>
<protein>
    <submittedName>
        <fullName evidence="1">Uncharacterized protein</fullName>
    </submittedName>
</protein>
<keyword evidence="3" id="KW-1185">Reference proteome</keyword>
<dbReference type="RefSeq" id="WP_073394068.1">
    <property type="nucleotide sequence ID" value="NZ_MUHB01000012.1"/>
</dbReference>
<organism evidence="1 4">
    <name type="scientific">Flavobacterium pectinovorum</name>
    <dbReference type="NCBI Taxonomy" id="29533"/>
    <lineage>
        <taxon>Bacteria</taxon>
        <taxon>Pseudomonadati</taxon>
        <taxon>Bacteroidota</taxon>
        <taxon>Flavobacteriia</taxon>
        <taxon>Flavobacteriales</taxon>
        <taxon>Flavobacteriaceae</taxon>
        <taxon>Flavobacterium</taxon>
    </lineage>
</organism>
<dbReference type="AlphaFoldDB" id="A0AB36NYS3"/>
<accession>A0AB36NYS3</accession>
<evidence type="ECO:0000313" key="2">
    <source>
        <dbReference type="EMBL" id="SHL64307.1"/>
    </source>
</evidence>
<evidence type="ECO:0000313" key="4">
    <source>
        <dbReference type="Proteomes" id="UP000198431"/>
    </source>
</evidence>
<sequence length="91" mass="10290">MEVKIELLEKLLKILAQVPNKSYNLEELTMDVTPNDLLNHDISSEREYQAQVLNALLSLENDGMIELNSDTDESSITLKGLRRVGIDNFVS</sequence>
<comment type="caution">
    <text evidence="1">The sequence shown here is derived from an EMBL/GenBank/DDBJ whole genome shotgun (WGS) entry which is preliminary data.</text>
</comment>
<dbReference type="Proteomes" id="UP000184216">
    <property type="component" value="Unassembled WGS sequence"/>
</dbReference>